<dbReference type="OrthoDB" id="199084at2"/>
<keyword evidence="2" id="KW-1185">Reference proteome</keyword>
<accession>A0A2N7UN14</accession>
<evidence type="ECO:0000313" key="1">
    <source>
        <dbReference type="EMBL" id="PMR81840.1"/>
    </source>
</evidence>
<dbReference type="AlphaFoldDB" id="A0A2N7UN14"/>
<dbReference type="InterPro" id="IPR022224">
    <property type="entry name" value="DUF3750"/>
</dbReference>
<dbReference type="EMBL" id="PNRG01000007">
    <property type="protein sequence ID" value="PMR81840.1"/>
    <property type="molecule type" value="Genomic_DNA"/>
</dbReference>
<protein>
    <submittedName>
        <fullName evidence="1">DUF3750 domain-containing protein</fullName>
    </submittedName>
</protein>
<gene>
    <name evidence="1" type="ORF">C1H70_03630</name>
</gene>
<proteinExistence type="predicted"/>
<sequence length="256" mass="27108">MRRLMRLLSGLALVLALLLAGPMWMLATEQVTLRGSWASAGREPAGLAPDASDSPEAVVQVMAARTWGWRGAFGVHTWIATREVDAESYRMHHVLSWRRPALVTQLTPTPDRAWYGNPPTLLADYRGEAAEALIPEIERAVAAYPAAATYRAWPGPNSNTFTAWVIRQVDGLEATLPVTAIGKDYLFTGLVAPTPGGGGVTASLGGLVGLTVGRAEGLEINLLGLSLGVDVQRPALKLPGVGRLGMAPRISGQGGE</sequence>
<dbReference type="RefSeq" id="WP_102586983.1">
    <property type="nucleotide sequence ID" value="NZ_BNAE01000006.1"/>
</dbReference>
<reference evidence="1 2" key="1">
    <citation type="submission" date="2018-01" db="EMBL/GenBank/DDBJ databases">
        <title>Halomonas endophytica sp. nov., isolated from storage liquid in the stems of Populus euphratica.</title>
        <authorList>
            <person name="Chen C."/>
        </authorList>
    </citation>
    <scope>NUCLEOTIDE SEQUENCE [LARGE SCALE GENOMIC DNA]</scope>
    <source>
        <strain evidence="1 2">BZ-SZ-XJ27</strain>
    </source>
</reference>
<comment type="caution">
    <text evidence="1">The sequence shown here is derived from an EMBL/GenBank/DDBJ whole genome shotgun (WGS) entry which is preliminary data.</text>
</comment>
<dbReference type="Pfam" id="PF12570">
    <property type="entry name" value="DUF3750"/>
    <property type="match status" value="1"/>
</dbReference>
<name>A0A2N7UN14_9GAMM</name>
<evidence type="ECO:0000313" key="2">
    <source>
        <dbReference type="Proteomes" id="UP000235547"/>
    </source>
</evidence>
<organism evidence="1 2">
    <name type="scientific">Halomonas urumqiensis</name>
    <dbReference type="NCBI Taxonomy" id="1684789"/>
    <lineage>
        <taxon>Bacteria</taxon>
        <taxon>Pseudomonadati</taxon>
        <taxon>Pseudomonadota</taxon>
        <taxon>Gammaproteobacteria</taxon>
        <taxon>Oceanospirillales</taxon>
        <taxon>Halomonadaceae</taxon>
        <taxon>Halomonas</taxon>
    </lineage>
</organism>
<dbReference type="Proteomes" id="UP000235547">
    <property type="component" value="Unassembled WGS sequence"/>
</dbReference>